<feature type="domain" description="Sigma-54 factor interaction" evidence="8">
    <location>
        <begin position="141"/>
        <end position="370"/>
    </location>
</feature>
<reference evidence="12" key="1">
    <citation type="submission" date="2016-09" db="EMBL/GenBank/DDBJ databases">
        <authorList>
            <person name="Chen S."/>
            <person name="Walker E."/>
        </authorList>
    </citation>
    <scope>NUCLEOTIDE SEQUENCE [LARGE SCALE GENOMIC DNA]</scope>
    <source>
        <strain evidence="12">MSU</strain>
    </source>
</reference>
<dbReference type="PROSITE" id="PS00676">
    <property type="entry name" value="SIGMA54_INTERACT_2"/>
    <property type="match status" value="1"/>
</dbReference>
<evidence type="ECO:0000313" key="12">
    <source>
        <dbReference type="Proteomes" id="UP000180252"/>
    </source>
</evidence>
<dbReference type="PANTHER" id="PTHR32071">
    <property type="entry name" value="TRANSCRIPTIONAL REGULATORY PROTEIN"/>
    <property type="match status" value="1"/>
</dbReference>
<dbReference type="SMART" id="SM00382">
    <property type="entry name" value="AAA"/>
    <property type="match status" value="1"/>
</dbReference>
<dbReference type="Gene3D" id="3.40.50.300">
    <property type="entry name" value="P-loop containing nucleotide triphosphate hydrolases"/>
    <property type="match status" value="1"/>
</dbReference>
<dbReference type="InterPro" id="IPR003593">
    <property type="entry name" value="AAA+_ATPase"/>
</dbReference>
<dbReference type="SMART" id="SM00448">
    <property type="entry name" value="REC"/>
    <property type="match status" value="1"/>
</dbReference>
<evidence type="ECO:0000256" key="7">
    <source>
        <dbReference type="PROSITE-ProRule" id="PRU00169"/>
    </source>
</evidence>
<dbReference type="Pfam" id="PF00072">
    <property type="entry name" value="Response_reg"/>
    <property type="match status" value="1"/>
</dbReference>
<dbReference type="EMBL" id="MUHG01000028">
    <property type="protein sequence ID" value="OXB16422.1"/>
    <property type="molecule type" value="Genomic_DNA"/>
</dbReference>
<dbReference type="CDD" id="cd00009">
    <property type="entry name" value="AAA"/>
    <property type="match status" value="1"/>
</dbReference>
<feature type="domain" description="Response regulatory" evidence="9">
    <location>
        <begin position="3"/>
        <end position="119"/>
    </location>
</feature>
<dbReference type="RefSeq" id="WP_070907512.1">
    <property type="nucleotide sequence ID" value="NZ_MIKE01000023.1"/>
</dbReference>
<evidence type="ECO:0000313" key="13">
    <source>
        <dbReference type="Proteomes" id="UP000198319"/>
    </source>
</evidence>
<evidence type="ECO:0000256" key="1">
    <source>
        <dbReference type="ARBA" id="ARBA00022553"/>
    </source>
</evidence>
<dbReference type="GO" id="GO:0006355">
    <property type="term" value="P:regulation of DNA-templated transcription"/>
    <property type="evidence" value="ECO:0007669"/>
    <property type="project" value="InterPro"/>
</dbReference>
<name>A0A1S1J3J8_9FLAO</name>
<protein>
    <submittedName>
        <fullName evidence="10">Fis family transcriptional regulator</fullName>
    </submittedName>
    <submittedName>
        <fullName evidence="11">Response regulator</fullName>
    </submittedName>
</protein>
<evidence type="ECO:0000256" key="4">
    <source>
        <dbReference type="ARBA" id="ARBA00023012"/>
    </source>
</evidence>
<gene>
    <name evidence="11" type="ORF">B0A71_18240</name>
    <name evidence="10" type="ORF">BHE19_11055</name>
</gene>
<keyword evidence="13" id="KW-1185">Reference proteome</keyword>
<evidence type="ECO:0000313" key="10">
    <source>
        <dbReference type="EMBL" id="OHT45227.1"/>
    </source>
</evidence>
<evidence type="ECO:0000256" key="3">
    <source>
        <dbReference type="ARBA" id="ARBA00022840"/>
    </source>
</evidence>
<dbReference type="GO" id="GO:0000160">
    <property type="term" value="P:phosphorelay signal transduction system"/>
    <property type="evidence" value="ECO:0007669"/>
    <property type="project" value="UniProtKB-KW"/>
</dbReference>
<dbReference type="SUPFAM" id="SSF52172">
    <property type="entry name" value="CheY-like"/>
    <property type="match status" value="1"/>
</dbReference>
<feature type="modified residue" description="4-aspartylphosphate" evidence="7">
    <location>
        <position position="54"/>
    </location>
</feature>
<keyword evidence="6" id="KW-0804">Transcription</keyword>
<keyword evidence="2" id="KW-0547">Nucleotide-binding</keyword>
<dbReference type="OrthoDB" id="5401077at2"/>
<dbReference type="InterPro" id="IPR001789">
    <property type="entry name" value="Sig_transdc_resp-reg_receiver"/>
</dbReference>
<dbReference type="EMBL" id="MIKE01000023">
    <property type="protein sequence ID" value="OHT45227.1"/>
    <property type="molecule type" value="Genomic_DNA"/>
</dbReference>
<evidence type="ECO:0000259" key="9">
    <source>
        <dbReference type="PROSITE" id="PS50110"/>
    </source>
</evidence>
<dbReference type="SUPFAM" id="SSF52540">
    <property type="entry name" value="P-loop containing nucleoside triphosphate hydrolases"/>
    <property type="match status" value="1"/>
</dbReference>
<dbReference type="FunFam" id="3.40.50.2300:FF:000018">
    <property type="entry name" value="DNA-binding transcriptional regulator NtrC"/>
    <property type="match status" value="1"/>
</dbReference>
<dbReference type="InterPro" id="IPR058031">
    <property type="entry name" value="AAA_lid_NorR"/>
</dbReference>
<dbReference type="InterPro" id="IPR011006">
    <property type="entry name" value="CheY-like_superfamily"/>
</dbReference>
<dbReference type="InterPro" id="IPR002078">
    <property type="entry name" value="Sigma_54_int"/>
</dbReference>
<dbReference type="InterPro" id="IPR027417">
    <property type="entry name" value="P-loop_NTPase"/>
</dbReference>
<dbReference type="InterPro" id="IPR025943">
    <property type="entry name" value="Sigma_54_int_dom_ATP-bd_2"/>
</dbReference>
<dbReference type="Pfam" id="PF25601">
    <property type="entry name" value="AAA_lid_14"/>
    <property type="match status" value="1"/>
</dbReference>
<dbReference type="STRING" id="1278819.BHE19_11055"/>
<evidence type="ECO:0000259" key="8">
    <source>
        <dbReference type="PROSITE" id="PS50045"/>
    </source>
</evidence>
<dbReference type="AlphaFoldDB" id="A0A1S1J3J8"/>
<keyword evidence="3" id="KW-0067">ATP-binding</keyword>
<evidence type="ECO:0000256" key="5">
    <source>
        <dbReference type="ARBA" id="ARBA00023015"/>
    </source>
</evidence>
<keyword evidence="1 7" id="KW-0597">Phosphoprotein</keyword>
<dbReference type="Gene3D" id="3.40.50.2300">
    <property type="match status" value="1"/>
</dbReference>
<organism evidence="10 12">
    <name type="scientific">Flavobacterium tructae</name>
    <dbReference type="NCBI Taxonomy" id="1114873"/>
    <lineage>
        <taxon>Bacteria</taxon>
        <taxon>Pseudomonadati</taxon>
        <taxon>Bacteroidota</taxon>
        <taxon>Flavobacteriia</taxon>
        <taxon>Flavobacteriales</taxon>
        <taxon>Flavobacteriaceae</taxon>
        <taxon>Flavobacterium</taxon>
    </lineage>
</organism>
<sequence length="387" mass="43237">MSKILIIEDEASIRRVLVKILSEENDTYQVDEAEDGAAGLEKIKNNDYDLVLCDIKMPKLDGVEVLEEVKKIKPEIPMVMISGHGDMETAIHTMRLGAFDYISKPPDLNRLLNTVRNALDKKQLVVENKILKKKVSKNYEMVGESEAISHIKVMIDKVAQTEARVLITGPNGTGKELVAHQLHEKSERSNFPLIEVNCAAIPSELIESELFGHVKGAFTSAVKDRAGKFEAADKGTIFLDEIGDMSLSAQAKVLRALQENMITRVGAEKDIKVDVRVVAATNKDLKTEIAEGRFREDLYHRLAVILIKVPPLNERRDDIPALITHFTEKIASEQGNSVKVFSPKAIKLLQEYDWTGNIRELRNVVERLIILGGSEISETDVKMFASK</sequence>
<evidence type="ECO:0000256" key="6">
    <source>
        <dbReference type="ARBA" id="ARBA00023163"/>
    </source>
</evidence>
<dbReference type="Gene3D" id="1.10.8.60">
    <property type="match status" value="1"/>
</dbReference>
<dbReference type="Proteomes" id="UP000198319">
    <property type="component" value="Unassembled WGS sequence"/>
</dbReference>
<dbReference type="Pfam" id="PF00158">
    <property type="entry name" value="Sigma54_activat"/>
    <property type="match status" value="1"/>
</dbReference>
<evidence type="ECO:0000256" key="2">
    <source>
        <dbReference type="ARBA" id="ARBA00022741"/>
    </source>
</evidence>
<reference evidence="11 13" key="3">
    <citation type="submission" date="2016-11" db="EMBL/GenBank/DDBJ databases">
        <title>Whole genomes of Flavobacteriaceae.</title>
        <authorList>
            <person name="Stine C."/>
            <person name="Li C."/>
            <person name="Tadesse D."/>
        </authorList>
    </citation>
    <scope>NUCLEOTIDE SEQUENCE [LARGE SCALE GENOMIC DNA]</scope>
    <source>
        <strain evidence="11 13">ATCC BAA-2541</strain>
    </source>
</reference>
<proteinExistence type="predicted"/>
<dbReference type="FunFam" id="3.40.50.300:FF:000006">
    <property type="entry name" value="DNA-binding transcriptional regulator NtrC"/>
    <property type="match status" value="1"/>
</dbReference>
<dbReference type="GO" id="GO:0005524">
    <property type="term" value="F:ATP binding"/>
    <property type="evidence" value="ECO:0007669"/>
    <property type="project" value="UniProtKB-KW"/>
</dbReference>
<evidence type="ECO:0000313" key="11">
    <source>
        <dbReference type="EMBL" id="OXB16422.1"/>
    </source>
</evidence>
<dbReference type="Proteomes" id="UP000180252">
    <property type="component" value="Unassembled WGS sequence"/>
</dbReference>
<accession>A0A1S1J3J8</accession>
<comment type="caution">
    <text evidence="10">The sequence shown here is derived from an EMBL/GenBank/DDBJ whole genome shotgun (WGS) entry which is preliminary data.</text>
</comment>
<dbReference type="PROSITE" id="PS50110">
    <property type="entry name" value="RESPONSE_REGULATORY"/>
    <property type="match status" value="1"/>
</dbReference>
<keyword evidence="5" id="KW-0805">Transcription regulation</keyword>
<keyword evidence="4" id="KW-0902">Two-component regulatory system</keyword>
<dbReference type="PROSITE" id="PS50045">
    <property type="entry name" value="SIGMA54_INTERACT_4"/>
    <property type="match status" value="1"/>
</dbReference>
<reference evidence="10" key="2">
    <citation type="submission" date="2016-09" db="EMBL/GenBank/DDBJ databases">
        <authorList>
            <person name="Capua I."/>
            <person name="De Benedictis P."/>
            <person name="Joannis T."/>
            <person name="Lombin L.H."/>
            <person name="Cattoli G."/>
        </authorList>
    </citation>
    <scope>NUCLEOTIDE SEQUENCE [LARGE SCALE GENOMIC DNA]</scope>
    <source>
        <strain evidence="10">MSU</strain>
    </source>
</reference>